<reference evidence="3" key="2">
    <citation type="submission" date="2021-11" db="EMBL/GenBank/DDBJ databases">
        <title>Genome sequence of Xylella taiwanensis PLS432.</title>
        <authorList>
            <person name="Weng L.-W."/>
            <person name="Su C.-C."/>
            <person name="Tsai C.-W."/>
            <person name="Kuo C.-H."/>
        </authorList>
    </citation>
    <scope>NUCLEOTIDE SEQUENCE</scope>
    <source>
        <strain evidence="3">PLS432</strain>
    </source>
</reference>
<evidence type="ECO:0000256" key="1">
    <source>
        <dbReference type="SAM" id="Phobius"/>
    </source>
</evidence>
<reference evidence="2 4" key="1">
    <citation type="journal article" date="2014" name="Genome Announc.">
        <title>Draft Genome Sequence of Xylella fastidiosa Pear Leaf Scorch Strain in Taiwan.</title>
        <authorList>
            <person name="Su C.C."/>
            <person name="Deng W.L."/>
            <person name="Jan F.J."/>
            <person name="Chang C.J."/>
            <person name="Huang H."/>
            <person name="Chen J."/>
        </authorList>
    </citation>
    <scope>NUCLEOTIDE SEQUENCE [LARGE SCALE GENOMIC DNA]</scope>
    <source>
        <strain evidence="2 4">PLS229</strain>
    </source>
</reference>
<dbReference type="NCBIfam" id="TIGR02115">
    <property type="entry name" value="potass_kdpF"/>
    <property type="match status" value="1"/>
</dbReference>
<dbReference type="InterPro" id="IPR011726">
    <property type="entry name" value="KdpF"/>
</dbReference>
<evidence type="ECO:0000313" key="2">
    <source>
        <dbReference type="EMBL" id="EWS79159.1"/>
    </source>
</evidence>
<accession>Z9JLX7</accession>
<feature type="transmembrane region" description="Helical" evidence="1">
    <location>
        <begin position="6"/>
        <end position="24"/>
    </location>
</feature>
<dbReference type="Proteomes" id="UP000020406">
    <property type="component" value="Unassembled WGS sequence"/>
</dbReference>
<keyword evidence="1" id="KW-1133">Transmembrane helix</keyword>
<gene>
    <name evidence="3" type="primary">kdpF</name>
    <name evidence="2" type="ORF">AF72_01555</name>
    <name evidence="3" type="ORF">LPH55_09710</name>
</gene>
<dbReference type="EMBL" id="JAJPPU010000002">
    <property type="protein sequence ID" value="MCD8473725.1"/>
    <property type="molecule type" value="Genomic_DNA"/>
</dbReference>
<dbReference type="GO" id="GO:0008556">
    <property type="term" value="F:P-type potassium transmembrane transporter activity"/>
    <property type="evidence" value="ECO:0007669"/>
    <property type="project" value="InterPro"/>
</dbReference>
<sequence>MTLDFWLAGLTTLGLLAYLVAVLVRPERF</sequence>
<proteinExistence type="predicted"/>
<dbReference type="GeneID" id="68900615"/>
<protein>
    <submittedName>
        <fullName evidence="2 3">ATPase</fullName>
    </submittedName>
</protein>
<name>Z9JLX7_9GAMM</name>
<dbReference type="AlphaFoldDB" id="Z9JLX7"/>
<evidence type="ECO:0000313" key="3">
    <source>
        <dbReference type="EMBL" id="MCD8473725.1"/>
    </source>
</evidence>
<evidence type="ECO:0000313" key="4">
    <source>
        <dbReference type="Proteomes" id="UP000020406"/>
    </source>
</evidence>
<dbReference type="GO" id="GO:0005886">
    <property type="term" value="C:plasma membrane"/>
    <property type="evidence" value="ECO:0007669"/>
    <property type="project" value="InterPro"/>
</dbReference>
<keyword evidence="1" id="KW-0472">Membrane</keyword>
<dbReference type="RefSeq" id="WP_038270136.1">
    <property type="nucleotide sequence ID" value="NZ_CP053627.1"/>
</dbReference>
<dbReference type="Pfam" id="PF09604">
    <property type="entry name" value="Potass_KdpF"/>
    <property type="match status" value="1"/>
</dbReference>
<dbReference type="EMBL" id="JDSQ01000002">
    <property type="protein sequence ID" value="EWS79159.1"/>
    <property type="molecule type" value="Genomic_DNA"/>
</dbReference>
<keyword evidence="1" id="KW-0812">Transmembrane</keyword>
<dbReference type="Proteomes" id="UP001430701">
    <property type="component" value="Unassembled WGS sequence"/>
</dbReference>
<keyword evidence="5" id="KW-1185">Reference proteome</keyword>
<evidence type="ECO:0000313" key="5">
    <source>
        <dbReference type="Proteomes" id="UP001430701"/>
    </source>
</evidence>
<comment type="caution">
    <text evidence="2">The sequence shown here is derived from an EMBL/GenBank/DDBJ whole genome shotgun (WGS) entry which is preliminary data.</text>
</comment>
<organism evidence="2 4">
    <name type="scientific">Xylella taiwanensis</name>
    <dbReference type="NCBI Taxonomy" id="1444770"/>
    <lineage>
        <taxon>Bacteria</taxon>
        <taxon>Pseudomonadati</taxon>
        <taxon>Pseudomonadota</taxon>
        <taxon>Gammaproteobacteria</taxon>
        <taxon>Lysobacterales</taxon>
        <taxon>Lysobacteraceae</taxon>
        <taxon>Xylella</taxon>
    </lineage>
</organism>
<dbReference type="STRING" id="1444770.AF72_01555"/>